<comment type="caution">
    <text evidence="3">The sequence shown here is derived from an EMBL/GenBank/DDBJ whole genome shotgun (WGS) entry which is preliminary data.</text>
</comment>
<feature type="region of interest" description="Disordered" evidence="1">
    <location>
        <begin position="1"/>
        <end position="26"/>
    </location>
</feature>
<organism evidence="3 4">
    <name type="scientific">Micromonospora luteifusca</name>
    <dbReference type="NCBI Taxonomy" id="709860"/>
    <lineage>
        <taxon>Bacteria</taxon>
        <taxon>Bacillati</taxon>
        <taxon>Actinomycetota</taxon>
        <taxon>Actinomycetes</taxon>
        <taxon>Micromonosporales</taxon>
        <taxon>Micromonosporaceae</taxon>
        <taxon>Micromonospora</taxon>
    </lineage>
</organism>
<sequence>METPDAGPFVGCRAQPPENDFPPRTHPRMRAADTPIAEEHAIMRTDLIRKTALTAAGLAFTGGAIAGPITAAYAADAHTQGDRKPTSERELNVRYQAQPNFYDCGPAATRNALSVQGKDINIDDMAKEMGTTEAGTNSINDITPVLNKETGKADAYHSVEISNPNADDKQTDRLRADVVKTVDNGRAVVANIAGTSTDTGGGVHSYEGGHYISVVGYHDNGNTVTIADSADPNTAAYQISIEHLADWIATRGYATS</sequence>
<evidence type="ECO:0000313" key="3">
    <source>
        <dbReference type="EMBL" id="MBM7489801.1"/>
    </source>
</evidence>
<reference evidence="3 4" key="1">
    <citation type="submission" date="2021-01" db="EMBL/GenBank/DDBJ databases">
        <title>Sequencing the genomes of 1000 actinobacteria strains.</title>
        <authorList>
            <person name="Klenk H.-P."/>
        </authorList>
    </citation>
    <scope>NUCLEOTIDE SEQUENCE [LARGE SCALE GENOMIC DNA]</scope>
    <source>
        <strain evidence="3 4">DSM 100204</strain>
    </source>
</reference>
<dbReference type="InterPro" id="IPR039564">
    <property type="entry name" value="Peptidase_C39-like"/>
</dbReference>
<dbReference type="EMBL" id="JAFBBP010000001">
    <property type="protein sequence ID" value="MBM7489801.1"/>
    <property type="molecule type" value="Genomic_DNA"/>
</dbReference>
<dbReference type="Gene3D" id="3.90.70.10">
    <property type="entry name" value="Cysteine proteinases"/>
    <property type="match status" value="1"/>
</dbReference>
<protein>
    <recommendedName>
        <fullName evidence="2">Peptidase C39-like domain-containing protein</fullName>
    </recommendedName>
</protein>
<accession>A0ABS2LNQ5</accession>
<name>A0ABS2LNQ5_9ACTN</name>
<evidence type="ECO:0000313" key="4">
    <source>
        <dbReference type="Proteomes" id="UP000764837"/>
    </source>
</evidence>
<dbReference type="Proteomes" id="UP000764837">
    <property type="component" value="Unassembled WGS sequence"/>
</dbReference>
<dbReference type="InterPro" id="IPR038765">
    <property type="entry name" value="Papain-like_cys_pep_sf"/>
</dbReference>
<evidence type="ECO:0000259" key="2">
    <source>
        <dbReference type="Pfam" id="PF13529"/>
    </source>
</evidence>
<dbReference type="SUPFAM" id="SSF54001">
    <property type="entry name" value="Cysteine proteinases"/>
    <property type="match status" value="1"/>
</dbReference>
<feature type="domain" description="Peptidase C39-like" evidence="2">
    <location>
        <begin position="91"/>
        <end position="230"/>
    </location>
</feature>
<proteinExistence type="predicted"/>
<evidence type="ECO:0000256" key="1">
    <source>
        <dbReference type="SAM" id="MobiDB-lite"/>
    </source>
</evidence>
<dbReference type="Pfam" id="PF13529">
    <property type="entry name" value="Peptidase_C39_2"/>
    <property type="match status" value="1"/>
</dbReference>
<gene>
    <name evidence="3" type="ORF">JOD64_001023</name>
</gene>
<keyword evidence="4" id="KW-1185">Reference proteome</keyword>